<evidence type="ECO:0000313" key="1">
    <source>
        <dbReference type="EMBL" id="KAF1914333.1"/>
    </source>
</evidence>
<proteinExistence type="predicted"/>
<accession>A0A6A5QFR7</accession>
<dbReference type="GO" id="GO:0005975">
    <property type="term" value="P:carbohydrate metabolic process"/>
    <property type="evidence" value="ECO:0007669"/>
    <property type="project" value="InterPro"/>
</dbReference>
<dbReference type="SUPFAM" id="SSF74650">
    <property type="entry name" value="Galactose mutarotase-like"/>
    <property type="match status" value="1"/>
</dbReference>
<dbReference type="GO" id="GO:0030246">
    <property type="term" value="F:carbohydrate binding"/>
    <property type="evidence" value="ECO:0007669"/>
    <property type="project" value="InterPro"/>
</dbReference>
<sequence>MYTYHHPPLSITQGILKFIDCWLEYLSQYNGTPTSFRPVFTIPPSADVGADAIPNIRDPWAVHAQDVCPGYKASGLRRTDRGLSATLSLARSACNVHGTDTETLTSKVEYQSDSRLAVNVRPANIDVSNSSQWIVPEDLIRRLQRENWSRELDPKFDWSNEPSMWFSVTRKSSGDVIFTTKGRHLVYENRFDELVNSLLEDYNLSGLGERIHGLKLKSNFTATSTLQTSETPLAETCMAATLSTPRRDCSKPVANPITPREH</sequence>
<dbReference type="Proteomes" id="UP000800096">
    <property type="component" value="Unassembled WGS sequence"/>
</dbReference>
<keyword evidence="2" id="KW-1185">Reference proteome</keyword>
<name>A0A6A5QFR7_AMPQU</name>
<dbReference type="GO" id="GO:0003824">
    <property type="term" value="F:catalytic activity"/>
    <property type="evidence" value="ECO:0007669"/>
    <property type="project" value="InterPro"/>
</dbReference>
<dbReference type="OrthoDB" id="5839090at2759"/>
<gene>
    <name evidence="1" type="ORF">BDU57DRAFT_578177</name>
</gene>
<reference evidence="1" key="1">
    <citation type="journal article" date="2020" name="Stud. Mycol.">
        <title>101 Dothideomycetes genomes: a test case for predicting lifestyles and emergence of pathogens.</title>
        <authorList>
            <person name="Haridas S."/>
            <person name="Albert R."/>
            <person name="Binder M."/>
            <person name="Bloem J."/>
            <person name="Labutti K."/>
            <person name="Salamov A."/>
            <person name="Andreopoulos B."/>
            <person name="Baker S."/>
            <person name="Barry K."/>
            <person name="Bills G."/>
            <person name="Bluhm B."/>
            <person name="Cannon C."/>
            <person name="Castanera R."/>
            <person name="Culley D."/>
            <person name="Daum C."/>
            <person name="Ezra D."/>
            <person name="Gonzalez J."/>
            <person name="Henrissat B."/>
            <person name="Kuo A."/>
            <person name="Liang C."/>
            <person name="Lipzen A."/>
            <person name="Lutzoni F."/>
            <person name="Magnuson J."/>
            <person name="Mondo S."/>
            <person name="Nolan M."/>
            <person name="Ohm R."/>
            <person name="Pangilinan J."/>
            <person name="Park H.-J."/>
            <person name="Ramirez L."/>
            <person name="Alfaro M."/>
            <person name="Sun H."/>
            <person name="Tritt A."/>
            <person name="Yoshinaga Y."/>
            <person name="Zwiers L.-H."/>
            <person name="Turgeon B."/>
            <person name="Goodwin S."/>
            <person name="Spatafora J."/>
            <person name="Crous P."/>
            <person name="Grigoriev I."/>
        </authorList>
    </citation>
    <scope>NUCLEOTIDE SEQUENCE</scope>
    <source>
        <strain evidence="1">HMLAC05119</strain>
    </source>
</reference>
<dbReference type="AlphaFoldDB" id="A0A6A5QFR7"/>
<organism evidence="1 2">
    <name type="scientific">Ampelomyces quisqualis</name>
    <name type="common">Powdery mildew agent</name>
    <dbReference type="NCBI Taxonomy" id="50730"/>
    <lineage>
        <taxon>Eukaryota</taxon>
        <taxon>Fungi</taxon>
        <taxon>Dikarya</taxon>
        <taxon>Ascomycota</taxon>
        <taxon>Pezizomycotina</taxon>
        <taxon>Dothideomycetes</taxon>
        <taxon>Pleosporomycetidae</taxon>
        <taxon>Pleosporales</taxon>
        <taxon>Pleosporineae</taxon>
        <taxon>Phaeosphaeriaceae</taxon>
        <taxon>Ampelomyces</taxon>
    </lineage>
</organism>
<evidence type="ECO:0000313" key="2">
    <source>
        <dbReference type="Proteomes" id="UP000800096"/>
    </source>
</evidence>
<dbReference type="InterPro" id="IPR011013">
    <property type="entry name" value="Gal_mutarotase_sf_dom"/>
</dbReference>
<dbReference type="Gene3D" id="2.60.40.1760">
    <property type="entry name" value="glycosyl hydrolase (family 31)"/>
    <property type="match status" value="1"/>
</dbReference>
<dbReference type="EMBL" id="ML979137">
    <property type="protein sequence ID" value="KAF1914333.1"/>
    <property type="molecule type" value="Genomic_DNA"/>
</dbReference>
<protein>
    <submittedName>
        <fullName evidence="1">Uncharacterized protein</fullName>
    </submittedName>
</protein>